<keyword evidence="4" id="KW-1185">Reference proteome</keyword>
<reference evidence="2 4" key="1">
    <citation type="journal article" date="2012" name="Nature">
        <title>Algal genomes reveal evolutionary mosaicism and the fate of nucleomorphs.</title>
        <authorList>
            <consortium name="DOE Joint Genome Institute"/>
            <person name="Curtis B.A."/>
            <person name="Tanifuji G."/>
            <person name="Burki F."/>
            <person name="Gruber A."/>
            <person name="Irimia M."/>
            <person name="Maruyama S."/>
            <person name="Arias M.C."/>
            <person name="Ball S.G."/>
            <person name="Gile G.H."/>
            <person name="Hirakawa Y."/>
            <person name="Hopkins J.F."/>
            <person name="Kuo A."/>
            <person name="Rensing S.A."/>
            <person name="Schmutz J."/>
            <person name="Symeonidi A."/>
            <person name="Elias M."/>
            <person name="Eveleigh R.J."/>
            <person name="Herman E.K."/>
            <person name="Klute M.J."/>
            <person name="Nakayama T."/>
            <person name="Obornik M."/>
            <person name="Reyes-Prieto A."/>
            <person name="Armbrust E.V."/>
            <person name="Aves S.J."/>
            <person name="Beiko R.G."/>
            <person name="Coutinho P."/>
            <person name="Dacks J.B."/>
            <person name="Durnford D.G."/>
            <person name="Fast N.M."/>
            <person name="Green B.R."/>
            <person name="Grisdale C.J."/>
            <person name="Hempel F."/>
            <person name="Henrissat B."/>
            <person name="Hoppner M.P."/>
            <person name="Ishida K."/>
            <person name="Kim E."/>
            <person name="Koreny L."/>
            <person name="Kroth P.G."/>
            <person name="Liu Y."/>
            <person name="Malik S.B."/>
            <person name="Maier U.G."/>
            <person name="McRose D."/>
            <person name="Mock T."/>
            <person name="Neilson J.A."/>
            <person name="Onodera N.T."/>
            <person name="Poole A.M."/>
            <person name="Pritham E.J."/>
            <person name="Richards T.A."/>
            <person name="Rocap G."/>
            <person name="Roy S.W."/>
            <person name="Sarai C."/>
            <person name="Schaack S."/>
            <person name="Shirato S."/>
            <person name="Slamovits C.H."/>
            <person name="Spencer D.F."/>
            <person name="Suzuki S."/>
            <person name="Worden A.Z."/>
            <person name="Zauner S."/>
            <person name="Barry K."/>
            <person name="Bell C."/>
            <person name="Bharti A.K."/>
            <person name="Crow J.A."/>
            <person name="Grimwood J."/>
            <person name="Kramer R."/>
            <person name="Lindquist E."/>
            <person name="Lucas S."/>
            <person name="Salamov A."/>
            <person name="McFadden G.I."/>
            <person name="Lane C.E."/>
            <person name="Keeling P.J."/>
            <person name="Gray M.W."/>
            <person name="Grigoriev I.V."/>
            <person name="Archibald J.M."/>
        </authorList>
    </citation>
    <scope>NUCLEOTIDE SEQUENCE</scope>
    <source>
        <strain evidence="2 4">CCMP2712</strain>
    </source>
</reference>
<evidence type="ECO:0000313" key="3">
    <source>
        <dbReference type="EnsemblProtists" id="EKX38493"/>
    </source>
</evidence>
<reference evidence="3" key="3">
    <citation type="submission" date="2015-06" db="UniProtKB">
        <authorList>
            <consortium name="EnsemblProtists"/>
        </authorList>
    </citation>
    <scope>IDENTIFICATION</scope>
</reference>
<gene>
    <name evidence="2" type="ORF">GUITHDRAFT_115457</name>
</gene>
<feature type="coiled-coil region" evidence="1">
    <location>
        <begin position="131"/>
        <end position="158"/>
    </location>
</feature>
<proteinExistence type="predicted"/>
<dbReference type="OrthoDB" id="439078at2759"/>
<evidence type="ECO:0000256" key="1">
    <source>
        <dbReference type="SAM" id="Coils"/>
    </source>
</evidence>
<protein>
    <submittedName>
        <fullName evidence="2 3">Uncharacterized protein</fullName>
    </submittedName>
</protein>
<name>L1IQG4_GUITC</name>
<reference evidence="4" key="2">
    <citation type="submission" date="2012-11" db="EMBL/GenBank/DDBJ databases">
        <authorList>
            <person name="Kuo A."/>
            <person name="Curtis B.A."/>
            <person name="Tanifuji G."/>
            <person name="Burki F."/>
            <person name="Gruber A."/>
            <person name="Irimia M."/>
            <person name="Maruyama S."/>
            <person name="Arias M.C."/>
            <person name="Ball S.G."/>
            <person name="Gile G.H."/>
            <person name="Hirakawa Y."/>
            <person name="Hopkins J.F."/>
            <person name="Rensing S.A."/>
            <person name="Schmutz J."/>
            <person name="Symeonidi A."/>
            <person name="Elias M."/>
            <person name="Eveleigh R.J."/>
            <person name="Herman E.K."/>
            <person name="Klute M.J."/>
            <person name="Nakayama T."/>
            <person name="Obornik M."/>
            <person name="Reyes-Prieto A."/>
            <person name="Armbrust E.V."/>
            <person name="Aves S.J."/>
            <person name="Beiko R.G."/>
            <person name="Coutinho P."/>
            <person name="Dacks J.B."/>
            <person name="Durnford D.G."/>
            <person name="Fast N.M."/>
            <person name="Green B.R."/>
            <person name="Grisdale C."/>
            <person name="Hempe F."/>
            <person name="Henrissat B."/>
            <person name="Hoppner M.P."/>
            <person name="Ishida K.-I."/>
            <person name="Kim E."/>
            <person name="Koreny L."/>
            <person name="Kroth P.G."/>
            <person name="Liu Y."/>
            <person name="Malik S.-B."/>
            <person name="Maier U.G."/>
            <person name="McRose D."/>
            <person name="Mock T."/>
            <person name="Neilson J.A."/>
            <person name="Onodera N.T."/>
            <person name="Poole A.M."/>
            <person name="Pritham E.J."/>
            <person name="Richards T.A."/>
            <person name="Rocap G."/>
            <person name="Roy S.W."/>
            <person name="Sarai C."/>
            <person name="Schaack S."/>
            <person name="Shirato S."/>
            <person name="Slamovits C.H."/>
            <person name="Spencer D.F."/>
            <person name="Suzuki S."/>
            <person name="Worden A.Z."/>
            <person name="Zauner S."/>
            <person name="Barry K."/>
            <person name="Bell C."/>
            <person name="Bharti A.K."/>
            <person name="Crow J.A."/>
            <person name="Grimwood J."/>
            <person name="Kramer R."/>
            <person name="Lindquist E."/>
            <person name="Lucas S."/>
            <person name="Salamov A."/>
            <person name="McFadden G.I."/>
            <person name="Lane C.E."/>
            <person name="Keeling P.J."/>
            <person name="Gray M.W."/>
            <person name="Grigoriev I.V."/>
            <person name="Archibald J.M."/>
        </authorList>
    </citation>
    <scope>NUCLEOTIDE SEQUENCE</scope>
    <source>
        <strain evidence="4">CCMP2712</strain>
    </source>
</reference>
<evidence type="ECO:0000313" key="2">
    <source>
        <dbReference type="EMBL" id="EKX38493.1"/>
    </source>
</evidence>
<keyword evidence="1" id="KW-0175">Coiled coil</keyword>
<dbReference type="GeneID" id="17295197"/>
<dbReference type="PaxDb" id="55529-EKX38493"/>
<dbReference type="EnsemblProtists" id="EKX38493">
    <property type="protein sequence ID" value="EKX38493"/>
    <property type="gene ID" value="GUITHDRAFT_115457"/>
</dbReference>
<dbReference type="Proteomes" id="UP000011087">
    <property type="component" value="Unassembled WGS sequence"/>
</dbReference>
<dbReference type="KEGG" id="gtt:GUITHDRAFT_115457"/>
<dbReference type="eggNOG" id="ENOG502S86H">
    <property type="taxonomic scope" value="Eukaryota"/>
</dbReference>
<sequence length="496" mass="56412">MRCYGLRGLLLLASGACGLLVYRKLRHAARHLTSLSRWLLPSMFARHIRALAADNGEPCVLDVSPSNVGLFRRGGAAMIGKDLRASGLPAHVCDFVECLLVARGADQAFRTKTELINYKKVETMRVLPSFVEYFLQVIQHMQKNMEKLEAELSVLAAIAYAAEEDPDVHPRPRRFQKIAQKLDECRGSLHVLRDVRTWTAAICKVSRFPSDERMFVAGDAFISRLPAAMSEQGGLNFRLRSLSRFVQDSKEESLQVIQRLGWPPSATFTQEGKHLCRVCKKGFGRKWIKRSICWKCESDSRDQGRCPYEDGNLCYVCPHLRACLLCERLPCMHCRMVHSEDMAEDVSSFVQELNPDVLIVDFDQTLCETRSGCAPVVDKHAMNSDISNAIKCRPTKRNVILTRQNFKNEPTIKRYLDQMGMKNVEIRCIGGKRNAKGEKMSKSDMMLDLVPCGSVLFIDDDLRELMAREIAQCDRITRLLFFSSRWDVKHHHNLQA</sequence>
<dbReference type="OMA" id="TRNSHEG"/>
<dbReference type="EMBL" id="JH993048">
    <property type="protein sequence ID" value="EKX38493.1"/>
    <property type="molecule type" value="Genomic_DNA"/>
</dbReference>
<dbReference type="RefSeq" id="XP_005825473.1">
    <property type="nucleotide sequence ID" value="XM_005825416.1"/>
</dbReference>
<evidence type="ECO:0000313" key="4">
    <source>
        <dbReference type="Proteomes" id="UP000011087"/>
    </source>
</evidence>
<organism evidence="2">
    <name type="scientific">Guillardia theta (strain CCMP2712)</name>
    <name type="common">Cryptophyte</name>
    <dbReference type="NCBI Taxonomy" id="905079"/>
    <lineage>
        <taxon>Eukaryota</taxon>
        <taxon>Cryptophyceae</taxon>
        <taxon>Pyrenomonadales</taxon>
        <taxon>Geminigeraceae</taxon>
        <taxon>Guillardia</taxon>
    </lineage>
</organism>
<dbReference type="AlphaFoldDB" id="L1IQG4"/>
<accession>L1IQG4</accession>
<dbReference type="HOGENOM" id="CLU_550381_0_0_1"/>